<feature type="compositionally biased region" description="Low complexity" evidence="1">
    <location>
        <begin position="24"/>
        <end position="35"/>
    </location>
</feature>
<reference evidence="2" key="1">
    <citation type="submission" date="2014-09" db="EMBL/GenBank/DDBJ databases">
        <authorList>
            <person name="Magalhaes I.L.F."/>
            <person name="Oliveira U."/>
            <person name="Santos F.R."/>
            <person name="Vidigal T.H.D.A."/>
            <person name="Brescovit A.D."/>
            <person name="Santos A.J."/>
        </authorList>
    </citation>
    <scope>NUCLEOTIDE SEQUENCE</scope>
    <source>
        <tissue evidence="2">Shoot tissue taken approximately 20 cm above the soil surface</tissue>
    </source>
</reference>
<sequence length="67" mass="7171">MAGLRLRSGHGRGPSLAGARDLGSGCSSVRRGGSPCRRRSRSTSSSCARSSPARAPRFFHQRQIFLV</sequence>
<feature type="compositionally biased region" description="Low complexity" evidence="1">
    <location>
        <begin position="42"/>
        <end position="54"/>
    </location>
</feature>
<evidence type="ECO:0000313" key="2">
    <source>
        <dbReference type="EMBL" id="JAD82407.1"/>
    </source>
</evidence>
<dbReference type="AlphaFoldDB" id="A0A0A9DF76"/>
<evidence type="ECO:0000256" key="1">
    <source>
        <dbReference type="SAM" id="MobiDB-lite"/>
    </source>
</evidence>
<proteinExistence type="predicted"/>
<accession>A0A0A9DF76</accession>
<reference evidence="2" key="2">
    <citation type="journal article" date="2015" name="Data Brief">
        <title>Shoot transcriptome of the giant reed, Arundo donax.</title>
        <authorList>
            <person name="Barrero R.A."/>
            <person name="Guerrero F.D."/>
            <person name="Moolhuijzen P."/>
            <person name="Goolsby J.A."/>
            <person name="Tidwell J."/>
            <person name="Bellgard S.E."/>
            <person name="Bellgard M.I."/>
        </authorList>
    </citation>
    <scope>NUCLEOTIDE SEQUENCE</scope>
    <source>
        <tissue evidence="2">Shoot tissue taken approximately 20 cm above the soil surface</tissue>
    </source>
</reference>
<feature type="region of interest" description="Disordered" evidence="1">
    <location>
        <begin position="1"/>
        <end position="54"/>
    </location>
</feature>
<name>A0A0A9DF76_ARUDO</name>
<organism evidence="2">
    <name type="scientific">Arundo donax</name>
    <name type="common">Giant reed</name>
    <name type="synonym">Donax arundinaceus</name>
    <dbReference type="NCBI Taxonomy" id="35708"/>
    <lineage>
        <taxon>Eukaryota</taxon>
        <taxon>Viridiplantae</taxon>
        <taxon>Streptophyta</taxon>
        <taxon>Embryophyta</taxon>
        <taxon>Tracheophyta</taxon>
        <taxon>Spermatophyta</taxon>
        <taxon>Magnoliopsida</taxon>
        <taxon>Liliopsida</taxon>
        <taxon>Poales</taxon>
        <taxon>Poaceae</taxon>
        <taxon>PACMAD clade</taxon>
        <taxon>Arundinoideae</taxon>
        <taxon>Arundineae</taxon>
        <taxon>Arundo</taxon>
    </lineage>
</organism>
<dbReference type="EMBL" id="GBRH01215488">
    <property type="protein sequence ID" value="JAD82407.1"/>
    <property type="molecule type" value="Transcribed_RNA"/>
</dbReference>
<protein>
    <submittedName>
        <fullName evidence="2">Uncharacterized protein</fullName>
    </submittedName>
</protein>